<accession>A0A9D4L3T5</accession>
<evidence type="ECO:0000256" key="1">
    <source>
        <dbReference type="SAM" id="MobiDB-lite"/>
    </source>
</evidence>
<evidence type="ECO:0000313" key="3">
    <source>
        <dbReference type="Proteomes" id="UP000828390"/>
    </source>
</evidence>
<dbReference type="AlphaFoldDB" id="A0A9D4L3T5"/>
<comment type="caution">
    <text evidence="2">The sequence shown here is derived from an EMBL/GenBank/DDBJ whole genome shotgun (WGS) entry which is preliminary data.</text>
</comment>
<dbReference type="Proteomes" id="UP000828390">
    <property type="component" value="Unassembled WGS sequence"/>
</dbReference>
<protein>
    <submittedName>
        <fullName evidence="2">Uncharacterized protein</fullName>
    </submittedName>
</protein>
<feature type="compositionally biased region" description="Polar residues" evidence="1">
    <location>
        <begin position="80"/>
        <end position="91"/>
    </location>
</feature>
<sequence length="113" mass="12808">MMNKNIRPQLSEQNSRHNFPEPRPCCNVSNVHHLRDNKNDCDGHQLQHSGFQSQDQEVFDYMEPLSGIWSLSANDLRTIIDQTGNGNSSERSSNKSHEKDSIDGSSKLLARCP</sequence>
<proteinExistence type="predicted"/>
<dbReference type="EMBL" id="JAIWYP010000003">
    <property type="protein sequence ID" value="KAH3850107.1"/>
    <property type="molecule type" value="Genomic_DNA"/>
</dbReference>
<feature type="region of interest" description="Disordered" evidence="1">
    <location>
        <begin position="1"/>
        <end position="24"/>
    </location>
</feature>
<reference evidence="2" key="1">
    <citation type="journal article" date="2019" name="bioRxiv">
        <title>The Genome of the Zebra Mussel, Dreissena polymorpha: A Resource for Invasive Species Research.</title>
        <authorList>
            <person name="McCartney M.A."/>
            <person name="Auch B."/>
            <person name="Kono T."/>
            <person name="Mallez S."/>
            <person name="Zhang Y."/>
            <person name="Obille A."/>
            <person name="Becker A."/>
            <person name="Abrahante J.E."/>
            <person name="Garbe J."/>
            <person name="Badalamenti J.P."/>
            <person name="Herman A."/>
            <person name="Mangelson H."/>
            <person name="Liachko I."/>
            <person name="Sullivan S."/>
            <person name="Sone E.D."/>
            <person name="Koren S."/>
            <person name="Silverstein K.A.T."/>
            <person name="Beckman K.B."/>
            <person name="Gohl D.M."/>
        </authorList>
    </citation>
    <scope>NUCLEOTIDE SEQUENCE</scope>
    <source>
        <strain evidence="2">Duluth1</strain>
        <tissue evidence="2">Whole animal</tissue>
    </source>
</reference>
<organism evidence="2 3">
    <name type="scientific">Dreissena polymorpha</name>
    <name type="common">Zebra mussel</name>
    <name type="synonym">Mytilus polymorpha</name>
    <dbReference type="NCBI Taxonomy" id="45954"/>
    <lineage>
        <taxon>Eukaryota</taxon>
        <taxon>Metazoa</taxon>
        <taxon>Spiralia</taxon>
        <taxon>Lophotrochozoa</taxon>
        <taxon>Mollusca</taxon>
        <taxon>Bivalvia</taxon>
        <taxon>Autobranchia</taxon>
        <taxon>Heteroconchia</taxon>
        <taxon>Euheterodonta</taxon>
        <taxon>Imparidentia</taxon>
        <taxon>Neoheterodontei</taxon>
        <taxon>Myida</taxon>
        <taxon>Dreissenoidea</taxon>
        <taxon>Dreissenidae</taxon>
        <taxon>Dreissena</taxon>
    </lineage>
</organism>
<name>A0A9D4L3T5_DREPO</name>
<gene>
    <name evidence="2" type="ORF">DPMN_092513</name>
</gene>
<evidence type="ECO:0000313" key="2">
    <source>
        <dbReference type="EMBL" id="KAH3850107.1"/>
    </source>
</evidence>
<feature type="region of interest" description="Disordered" evidence="1">
    <location>
        <begin position="80"/>
        <end position="113"/>
    </location>
</feature>
<reference evidence="2" key="2">
    <citation type="submission" date="2020-11" db="EMBL/GenBank/DDBJ databases">
        <authorList>
            <person name="McCartney M.A."/>
            <person name="Auch B."/>
            <person name="Kono T."/>
            <person name="Mallez S."/>
            <person name="Becker A."/>
            <person name="Gohl D.M."/>
            <person name="Silverstein K.A.T."/>
            <person name="Koren S."/>
            <person name="Bechman K.B."/>
            <person name="Herman A."/>
            <person name="Abrahante J.E."/>
            <person name="Garbe J."/>
        </authorList>
    </citation>
    <scope>NUCLEOTIDE SEQUENCE</scope>
    <source>
        <strain evidence="2">Duluth1</strain>
        <tissue evidence="2">Whole animal</tissue>
    </source>
</reference>
<feature type="compositionally biased region" description="Basic and acidic residues" evidence="1">
    <location>
        <begin position="92"/>
        <end position="102"/>
    </location>
</feature>
<feature type="compositionally biased region" description="Polar residues" evidence="1">
    <location>
        <begin position="1"/>
        <end position="13"/>
    </location>
</feature>
<keyword evidence="3" id="KW-1185">Reference proteome</keyword>